<dbReference type="EMBL" id="LR593886">
    <property type="protein sequence ID" value="VTR93299.1"/>
    <property type="molecule type" value="Genomic_DNA"/>
</dbReference>
<keyword evidence="1" id="KW-0812">Transmembrane</keyword>
<dbReference type="AlphaFoldDB" id="A0A6P2CWH6"/>
<sequence length="36" mass="4032">MLHTSNDDHTDGWVVLYAALSVSLFVFAVIRHFGIV</sequence>
<evidence type="ECO:0000313" key="3">
    <source>
        <dbReference type="Proteomes" id="UP000464178"/>
    </source>
</evidence>
<evidence type="ECO:0000313" key="2">
    <source>
        <dbReference type="EMBL" id="VTR93299.1"/>
    </source>
</evidence>
<organism evidence="2 3">
    <name type="scientific">Gemmata massiliana</name>
    <dbReference type="NCBI Taxonomy" id="1210884"/>
    <lineage>
        <taxon>Bacteria</taxon>
        <taxon>Pseudomonadati</taxon>
        <taxon>Planctomycetota</taxon>
        <taxon>Planctomycetia</taxon>
        <taxon>Gemmatales</taxon>
        <taxon>Gemmataceae</taxon>
        <taxon>Gemmata</taxon>
    </lineage>
</organism>
<keyword evidence="1" id="KW-0472">Membrane</keyword>
<accession>A0A6P2CWH6</accession>
<dbReference type="KEGG" id="gms:SOIL9_44150"/>
<keyword evidence="3" id="KW-1185">Reference proteome</keyword>
<keyword evidence="1" id="KW-1133">Transmembrane helix</keyword>
<proteinExistence type="predicted"/>
<reference evidence="2 3" key="1">
    <citation type="submission" date="2019-05" db="EMBL/GenBank/DDBJ databases">
        <authorList>
            <consortium name="Science for Life Laboratories"/>
        </authorList>
    </citation>
    <scope>NUCLEOTIDE SEQUENCE [LARGE SCALE GENOMIC DNA]</scope>
    <source>
        <strain evidence="2">Soil9</strain>
    </source>
</reference>
<name>A0A6P2CWH6_9BACT</name>
<evidence type="ECO:0000256" key="1">
    <source>
        <dbReference type="SAM" id="Phobius"/>
    </source>
</evidence>
<feature type="transmembrane region" description="Helical" evidence="1">
    <location>
        <begin position="12"/>
        <end position="30"/>
    </location>
</feature>
<protein>
    <submittedName>
        <fullName evidence="2">Uncharacterized protein</fullName>
    </submittedName>
</protein>
<dbReference type="Proteomes" id="UP000464178">
    <property type="component" value="Chromosome"/>
</dbReference>
<gene>
    <name evidence="2" type="ORF">SOIL9_44150</name>
</gene>